<evidence type="ECO:0000256" key="4">
    <source>
        <dbReference type="RuleBase" id="RU003476"/>
    </source>
</evidence>
<dbReference type="Proteomes" id="UP000325787">
    <property type="component" value="Chromosome"/>
</dbReference>
<keyword evidence="7" id="KW-1185">Reference proteome</keyword>
<dbReference type="CDD" id="cd02883">
    <property type="entry name" value="NUDIX_Hydrolase"/>
    <property type="match status" value="1"/>
</dbReference>
<protein>
    <submittedName>
        <fullName evidence="6">NUDIX hydrolase</fullName>
    </submittedName>
</protein>
<comment type="cofactor">
    <cofactor evidence="1">
        <name>Mg(2+)</name>
        <dbReference type="ChEBI" id="CHEBI:18420"/>
    </cofactor>
</comment>
<evidence type="ECO:0000259" key="5">
    <source>
        <dbReference type="PROSITE" id="PS51462"/>
    </source>
</evidence>
<dbReference type="OrthoDB" id="9814308at2"/>
<dbReference type="Pfam" id="PF00293">
    <property type="entry name" value="NUDIX"/>
    <property type="match status" value="1"/>
</dbReference>
<dbReference type="InterPro" id="IPR015797">
    <property type="entry name" value="NUDIX_hydrolase-like_dom_sf"/>
</dbReference>
<dbReference type="PANTHER" id="PTHR43046">
    <property type="entry name" value="GDP-MANNOSE MANNOSYL HYDROLASE"/>
    <property type="match status" value="1"/>
</dbReference>
<organism evidence="6 7">
    <name type="scientific">Saccharothrix syringae</name>
    <name type="common">Nocardiopsis syringae</name>
    <dbReference type="NCBI Taxonomy" id="103733"/>
    <lineage>
        <taxon>Bacteria</taxon>
        <taxon>Bacillati</taxon>
        <taxon>Actinomycetota</taxon>
        <taxon>Actinomycetes</taxon>
        <taxon>Pseudonocardiales</taxon>
        <taxon>Pseudonocardiaceae</taxon>
        <taxon>Saccharothrix</taxon>
    </lineage>
</organism>
<dbReference type="PROSITE" id="PS51462">
    <property type="entry name" value="NUDIX"/>
    <property type="match status" value="1"/>
</dbReference>
<comment type="similarity">
    <text evidence="2 4">Belongs to the Nudix hydrolase family.</text>
</comment>
<sequence length="141" mass="15651">MVGTPRHSVSVAGIVVDESGRVLVIRRRDNGHWEPPGGVLELDETPEEGVRREVLEETGTSVEVTHLTGVYKNMRRGVVALVYRCVPLTIPTQATAEATEVRWMTLDEVRRAMSPAYAVRVTDAFEPHPRTRAHDGTDLLP</sequence>
<dbReference type="SUPFAM" id="SSF55811">
    <property type="entry name" value="Nudix"/>
    <property type="match status" value="1"/>
</dbReference>
<dbReference type="PROSITE" id="PS00893">
    <property type="entry name" value="NUDIX_BOX"/>
    <property type="match status" value="1"/>
</dbReference>
<dbReference type="PANTHER" id="PTHR43046:SF2">
    <property type="entry name" value="8-OXO-DGTP DIPHOSPHATASE-RELATED"/>
    <property type="match status" value="1"/>
</dbReference>
<dbReference type="KEGG" id="ssyi:EKG83_41890"/>
<accession>A0A5Q0HBT6</accession>
<dbReference type="InterPro" id="IPR000086">
    <property type="entry name" value="NUDIX_hydrolase_dom"/>
</dbReference>
<proteinExistence type="inferred from homology"/>
<evidence type="ECO:0000256" key="3">
    <source>
        <dbReference type="ARBA" id="ARBA00022801"/>
    </source>
</evidence>
<reference evidence="7" key="1">
    <citation type="journal article" date="2021" name="Curr. Microbiol.">
        <title>Complete genome of nocamycin-producing strain Saccharothrix syringae NRRL B-16468 reveals the biosynthetic potential for secondary metabolites.</title>
        <authorList>
            <person name="Mo X."/>
            <person name="Yang S."/>
        </authorList>
    </citation>
    <scope>NUCLEOTIDE SEQUENCE [LARGE SCALE GENOMIC DNA]</scope>
    <source>
        <strain evidence="7">ATCC 51364 / DSM 43886 / JCM 6844 / KCTC 9398 / NBRC 14523 / NRRL B-16468 / INA 2240</strain>
    </source>
</reference>
<feature type="domain" description="Nudix hydrolase" evidence="5">
    <location>
        <begin position="5"/>
        <end position="127"/>
    </location>
</feature>
<dbReference type="PRINTS" id="PR00502">
    <property type="entry name" value="NUDIXFAMILY"/>
</dbReference>
<name>A0A5Q0HBT6_SACSY</name>
<evidence type="ECO:0000256" key="1">
    <source>
        <dbReference type="ARBA" id="ARBA00001946"/>
    </source>
</evidence>
<dbReference type="GO" id="GO:0016787">
    <property type="term" value="F:hydrolase activity"/>
    <property type="evidence" value="ECO:0007669"/>
    <property type="project" value="UniProtKB-KW"/>
</dbReference>
<dbReference type="InterPro" id="IPR020476">
    <property type="entry name" value="Nudix_hydrolase"/>
</dbReference>
<evidence type="ECO:0000313" key="6">
    <source>
        <dbReference type="EMBL" id="QFZ23122.1"/>
    </source>
</evidence>
<gene>
    <name evidence="6" type="ORF">EKG83_41890</name>
</gene>
<dbReference type="EMBL" id="CP034550">
    <property type="protein sequence ID" value="QFZ23122.1"/>
    <property type="molecule type" value="Genomic_DNA"/>
</dbReference>
<dbReference type="InterPro" id="IPR020084">
    <property type="entry name" value="NUDIX_hydrolase_CS"/>
</dbReference>
<dbReference type="AlphaFoldDB" id="A0A5Q0HBT6"/>
<dbReference type="Gene3D" id="3.90.79.10">
    <property type="entry name" value="Nucleoside Triphosphate Pyrophosphohydrolase"/>
    <property type="match status" value="1"/>
</dbReference>
<evidence type="ECO:0000313" key="7">
    <source>
        <dbReference type="Proteomes" id="UP000325787"/>
    </source>
</evidence>
<keyword evidence="3 4" id="KW-0378">Hydrolase</keyword>
<evidence type="ECO:0000256" key="2">
    <source>
        <dbReference type="ARBA" id="ARBA00005582"/>
    </source>
</evidence>
<dbReference type="RefSeq" id="WP_033435849.1">
    <property type="nucleotide sequence ID" value="NZ_CP034550.1"/>
</dbReference>